<evidence type="ECO:0000256" key="3">
    <source>
        <dbReference type="ARBA" id="ARBA00022989"/>
    </source>
</evidence>
<evidence type="ECO:0000256" key="2">
    <source>
        <dbReference type="ARBA" id="ARBA00022692"/>
    </source>
</evidence>
<feature type="domain" description="Amino acid transporter transmembrane" evidence="7">
    <location>
        <begin position="48"/>
        <end position="226"/>
    </location>
</feature>
<feature type="non-terminal residue" evidence="8">
    <location>
        <position position="229"/>
    </location>
</feature>
<accession>A0A1B6GHL3</accession>
<keyword evidence="4 6" id="KW-0472">Membrane</keyword>
<dbReference type="EMBL" id="GECZ01007837">
    <property type="protein sequence ID" value="JAS61932.1"/>
    <property type="molecule type" value="Transcribed_RNA"/>
</dbReference>
<feature type="transmembrane region" description="Helical" evidence="6">
    <location>
        <begin position="139"/>
        <end position="161"/>
    </location>
</feature>
<comment type="subcellular location">
    <subcellularLocation>
        <location evidence="1">Membrane</location>
        <topology evidence="1">Multi-pass membrane protein</topology>
    </subcellularLocation>
</comment>
<proteinExistence type="predicted"/>
<feature type="transmembrane region" description="Helical" evidence="6">
    <location>
        <begin position="77"/>
        <end position="101"/>
    </location>
</feature>
<sequence length="229" mass="25562">MSNDRTNDTFAVEIPLKDFKNGDNGGASSSSSGGEEFDPHRHRKIGETTTNFQTLVHLLKGSVGTGILVMPDAFRHVGIVTGILVTLIVGFICAYCLLILIKSKYTLCKRERTAQLSYSECIKVAIKGGPRWLRPYANLFGHLVNGFLLVYQMGICCVYIVFISTSIQQVVSITYQYNANIIFYMIAIVLILTPIMFIKNLKKLAPLSSMANICLMTGFTIIFYYVFRT</sequence>
<evidence type="ECO:0000259" key="7">
    <source>
        <dbReference type="Pfam" id="PF01490"/>
    </source>
</evidence>
<evidence type="ECO:0000256" key="6">
    <source>
        <dbReference type="SAM" id="Phobius"/>
    </source>
</evidence>
<feature type="transmembrane region" description="Helical" evidence="6">
    <location>
        <begin position="181"/>
        <end position="198"/>
    </location>
</feature>
<feature type="transmembrane region" description="Helical" evidence="6">
    <location>
        <begin position="210"/>
        <end position="227"/>
    </location>
</feature>
<reference evidence="8" key="1">
    <citation type="submission" date="2015-11" db="EMBL/GenBank/DDBJ databases">
        <title>De novo transcriptome assembly of four potential Pierce s Disease insect vectors from Arizona vineyards.</title>
        <authorList>
            <person name="Tassone E.E."/>
        </authorList>
    </citation>
    <scope>NUCLEOTIDE SEQUENCE</scope>
</reference>
<dbReference type="GO" id="GO:0015179">
    <property type="term" value="F:L-amino acid transmembrane transporter activity"/>
    <property type="evidence" value="ECO:0007669"/>
    <property type="project" value="TreeGrafter"/>
</dbReference>
<gene>
    <name evidence="8" type="ORF">g.4667</name>
</gene>
<dbReference type="GO" id="GO:0005774">
    <property type="term" value="C:vacuolar membrane"/>
    <property type="evidence" value="ECO:0007669"/>
    <property type="project" value="TreeGrafter"/>
</dbReference>
<dbReference type="PANTHER" id="PTHR22950">
    <property type="entry name" value="AMINO ACID TRANSPORTER"/>
    <property type="match status" value="1"/>
</dbReference>
<evidence type="ECO:0000256" key="5">
    <source>
        <dbReference type="SAM" id="MobiDB-lite"/>
    </source>
</evidence>
<dbReference type="InterPro" id="IPR013057">
    <property type="entry name" value="AA_transpt_TM"/>
</dbReference>
<protein>
    <recommendedName>
        <fullName evidence="7">Amino acid transporter transmembrane domain-containing protein</fullName>
    </recommendedName>
</protein>
<keyword evidence="2 6" id="KW-0812">Transmembrane</keyword>
<evidence type="ECO:0000256" key="4">
    <source>
        <dbReference type="ARBA" id="ARBA00023136"/>
    </source>
</evidence>
<dbReference type="AlphaFoldDB" id="A0A1B6GHL3"/>
<feature type="region of interest" description="Disordered" evidence="5">
    <location>
        <begin position="1"/>
        <end position="41"/>
    </location>
</feature>
<organism evidence="8">
    <name type="scientific">Cuerna arida</name>
    <dbReference type="NCBI Taxonomy" id="1464854"/>
    <lineage>
        <taxon>Eukaryota</taxon>
        <taxon>Metazoa</taxon>
        <taxon>Ecdysozoa</taxon>
        <taxon>Arthropoda</taxon>
        <taxon>Hexapoda</taxon>
        <taxon>Insecta</taxon>
        <taxon>Pterygota</taxon>
        <taxon>Neoptera</taxon>
        <taxon>Paraneoptera</taxon>
        <taxon>Hemiptera</taxon>
        <taxon>Auchenorrhyncha</taxon>
        <taxon>Membracoidea</taxon>
        <taxon>Cicadellidae</taxon>
        <taxon>Cicadellinae</taxon>
        <taxon>Proconiini</taxon>
        <taxon>Cuerna</taxon>
    </lineage>
</organism>
<name>A0A1B6GHL3_9HEMI</name>
<dbReference type="Pfam" id="PF01490">
    <property type="entry name" value="Aa_trans"/>
    <property type="match status" value="1"/>
</dbReference>
<evidence type="ECO:0000313" key="8">
    <source>
        <dbReference type="EMBL" id="JAS61932.1"/>
    </source>
</evidence>
<keyword evidence="3 6" id="KW-1133">Transmembrane helix</keyword>
<evidence type="ECO:0000256" key="1">
    <source>
        <dbReference type="ARBA" id="ARBA00004141"/>
    </source>
</evidence>
<dbReference type="PANTHER" id="PTHR22950:SF340">
    <property type="entry name" value="AMINO ACID TRANSPORTER TRANSMEMBRANE DOMAIN-CONTAINING PROTEIN-RELATED"/>
    <property type="match status" value="1"/>
</dbReference>